<proteinExistence type="predicted"/>
<dbReference type="RefSeq" id="WP_139055901.1">
    <property type="nucleotide sequence ID" value="NZ_VDDB01000024.1"/>
</dbReference>
<reference evidence="1" key="1">
    <citation type="submission" date="2019-06" db="EMBL/GenBank/DDBJ databases">
        <title>Pseudomonas-derived Butenolides : (Bio)synthesis of Styrolides.</title>
        <authorList>
            <person name="Klapper M."/>
            <person name="Chowdhury S."/>
            <person name="Stallforth P."/>
        </authorList>
    </citation>
    <scope>NUCLEOTIDE SEQUENCE [LARGE SCALE GENOMIC DNA]</scope>
    <source>
        <strain evidence="1">EC-S101</strain>
    </source>
</reference>
<comment type="caution">
    <text evidence="1">The sequence shown here is derived from an EMBL/GenBank/DDBJ whole genome shotgun (WGS) entry which is preliminary data.</text>
</comment>
<dbReference type="NCBIfam" id="NF033927">
    <property type="entry name" value="alph_xenorhab_B"/>
    <property type="match status" value="1"/>
</dbReference>
<dbReference type="AlphaFoldDB" id="A0A5C4KQ94"/>
<evidence type="ECO:0000313" key="1">
    <source>
        <dbReference type="EMBL" id="TNB90740.1"/>
    </source>
</evidence>
<gene>
    <name evidence="1" type="ORF">FHG55_27895</name>
</gene>
<dbReference type="EMBL" id="VDDB01000024">
    <property type="protein sequence ID" value="TNB90740.1"/>
    <property type="molecule type" value="Genomic_DNA"/>
</dbReference>
<keyword evidence="2" id="KW-1185">Reference proteome</keyword>
<evidence type="ECO:0000313" key="2">
    <source>
        <dbReference type="Proteomes" id="UP000306272"/>
    </source>
</evidence>
<sequence length="333" mass="37031">MTTVSYMQPDFSRLQESREAIRYQAIVGSANLYIKALSDELLGLNAAIGELDLLAANTITSAISTLETDELHENLQALANIKSDDANSDVEKARQVYSQIVMQLIKLNTEQMTRLHSSLHNGVFGVQSITISNNRFRLEELAVAKTSLDREYSAESIPLAQLKDDEAVLNLAITAFEKLTFIDRIKPLLAQLKAIFGGKPKTPESAALEAGLIVANKFLDEANELIKYNDLIKARQIIQTRLAQREERVASLAKQLRENDDKTRQLNDTQKVVPHQQTYVSETGKLTDALSAFLAAVMAAPNEDVQLRGGRVLQNSEALRNYLVPLQGRWLRG</sequence>
<accession>A0A5C4KQ94</accession>
<name>A0A5C4KQ94_PSEJE</name>
<dbReference type="Proteomes" id="UP000306272">
    <property type="component" value="Unassembled WGS sequence"/>
</dbReference>
<protein>
    <recommendedName>
        <fullName evidence="3">Binary cytotoxin component</fullName>
    </recommendedName>
</protein>
<organism evidence="1 2">
    <name type="scientific">Pseudomonas jessenii</name>
    <dbReference type="NCBI Taxonomy" id="77298"/>
    <lineage>
        <taxon>Bacteria</taxon>
        <taxon>Pseudomonadati</taxon>
        <taxon>Pseudomonadota</taxon>
        <taxon>Gammaproteobacteria</taxon>
        <taxon>Pseudomonadales</taxon>
        <taxon>Pseudomonadaceae</taxon>
        <taxon>Pseudomonas</taxon>
    </lineage>
</organism>
<dbReference type="InterPro" id="IPR047760">
    <property type="entry name" value="XaxB-like"/>
</dbReference>
<evidence type="ECO:0008006" key="3">
    <source>
        <dbReference type="Google" id="ProtNLM"/>
    </source>
</evidence>